<keyword evidence="2" id="KW-1185">Reference proteome</keyword>
<sequence>MGRHFPSSRAAPPPRLPHSSPLSLQPTPANARPSGCYSSQSAPCCSNNGAHVSNWAVLAKRELVVFSPHASFLKHKEITAELAVASAADPAQAEGRELQSSGETVDDGVIAKEGVELVGTPVLAPPPQFAPAQGDAVTFIVISIFLLVVFWLGNYLAPDMIFRDTVFRREPVDKPDDSEPHNEV</sequence>
<reference evidence="2" key="1">
    <citation type="journal article" date="2024" name="Proc. Natl. Acad. Sci. U.S.A.">
        <title>Extraordinary preservation of gene collinearity over three hundred million years revealed in homosporous lycophytes.</title>
        <authorList>
            <person name="Li C."/>
            <person name="Wickell D."/>
            <person name="Kuo L.Y."/>
            <person name="Chen X."/>
            <person name="Nie B."/>
            <person name="Liao X."/>
            <person name="Peng D."/>
            <person name="Ji J."/>
            <person name="Jenkins J."/>
            <person name="Williams M."/>
            <person name="Shu S."/>
            <person name="Plott C."/>
            <person name="Barry K."/>
            <person name="Rajasekar S."/>
            <person name="Grimwood J."/>
            <person name="Han X."/>
            <person name="Sun S."/>
            <person name="Hou Z."/>
            <person name="He W."/>
            <person name="Dai G."/>
            <person name="Sun C."/>
            <person name="Schmutz J."/>
            <person name="Leebens-Mack J.H."/>
            <person name="Li F.W."/>
            <person name="Wang L."/>
        </authorList>
    </citation>
    <scope>NUCLEOTIDE SEQUENCE [LARGE SCALE GENOMIC DNA]</scope>
    <source>
        <strain evidence="2">cv. PW_Plant_1</strain>
    </source>
</reference>
<evidence type="ECO:0000313" key="1">
    <source>
        <dbReference type="EMBL" id="KAJ7553927.1"/>
    </source>
</evidence>
<gene>
    <name evidence="1" type="ORF">O6H91_06G119000</name>
</gene>
<accession>A0ACC2DII8</accession>
<protein>
    <submittedName>
        <fullName evidence="1">Uncharacterized protein</fullName>
    </submittedName>
</protein>
<dbReference type="EMBL" id="CM055097">
    <property type="protein sequence ID" value="KAJ7553927.1"/>
    <property type="molecule type" value="Genomic_DNA"/>
</dbReference>
<organism evidence="1 2">
    <name type="scientific">Diphasiastrum complanatum</name>
    <name type="common">Issler's clubmoss</name>
    <name type="synonym">Lycopodium complanatum</name>
    <dbReference type="NCBI Taxonomy" id="34168"/>
    <lineage>
        <taxon>Eukaryota</taxon>
        <taxon>Viridiplantae</taxon>
        <taxon>Streptophyta</taxon>
        <taxon>Embryophyta</taxon>
        <taxon>Tracheophyta</taxon>
        <taxon>Lycopodiopsida</taxon>
        <taxon>Lycopodiales</taxon>
        <taxon>Lycopodiaceae</taxon>
        <taxon>Lycopodioideae</taxon>
        <taxon>Diphasiastrum</taxon>
    </lineage>
</organism>
<dbReference type="Proteomes" id="UP001162992">
    <property type="component" value="Chromosome 6"/>
</dbReference>
<comment type="caution">
    <text evidence="1">The sequence shown here is derived from an EMBL/GenBank/DDBJ whole genome shotgun (WGS) entry which is preliminary data.</text>
</comment>
<proteinExistence type="predicted"/>
<name>A0ACC2DII8_DIPCM</name>
<evidence type="ECO:0000313" key="2">
    <source>
        <dbReference type="Proteomes" id="UP001162992"/>
    </source>
</evidence>